<organism evidence="2 3">
    <name type="scientific">Bibersteinia trehalosi Y31</name>
    <dbReference type="NCBI Taxonomy" id="1261658"/>
    <lineage>
        <taxon>Bacteria</taxon>
        <taxon>Pseudomonadati</taxon>
        <taxon>Pseudomonadota</taxon>
        <taxon>Gammaproteobacteria</taxon>
        <taxon>Pasteurellales</taxon>
        <taxon>Pasteurellaceae</taxon>
        <taxon>Bibersteinia</taxon>
    </lineage>
</organism>
<feature type="transmembrane region" description="Helical" evidence="1">
    <location>
        <begin position="12"/>
        <end position="30"/>
    </location>
</feature>
<accession>A0A179CWJ7</accession>
<comment type="caution">
    <text evidence="2">The sequence shown here is derived from an EMBL/GenBank/DDBJ whole genome shotgun (WGS) entry which is preliminary data.</text>
</comment>
<name>A0A179CWJ7_BIBTR</name>
<keyword evidence="1" id="KW-0472">Membrane</keyword>
<protein>
    <submittedName>
        <fullName evidence="2">Membrane protein</fullName>
    </submittedName>
</protein>
<dbReference type="Pfam" id="PF06196">
    <property type="entry name" value="DUF997"/>
    <property type="match status" value="1"/>
</dbReference>
<dbReference type="PATRIC" id="fig|1261658.3.peg.1569"/>
<dbReference type="AlphaFoldDB" id="A0A179CWJ7"/>
<dbReference type="InterPro" id="IPR010398">
    <property type="entry name" value="DUF997"/>
</dbReference>
<keyword evidence="1" id="KW-0812">Transmembrane</keyword>
<keyword evidence="1" id="KW-1133">Transmembrane helix</keyword>
<evidence type="ECO:0000313" key="2">
    <source>
        <dbReference type="EMBL" id="OAQ14284.1"/>
    </source>
</evidence>
<gene>
    <name evidence="2" type="ORF">F480_07855</name>
</gene>
<dbReference type="EMBL" id="JACI01000002">
    <property type="protein sequence ID" value="OAQ14284.1"/>
    <property type="molecule type" value="Genomic_DNA"/>
</dbReference>
<evidence type="ECO:0000256" key="1">
    <source>
        <dbReference type="SAM" id="Phobius"/>
    </source>
</evidence>
<dbReference type="Proteomes" id="UP000078358">
    <property type="component" value="Unassembled WGS sequence"/>
</dbReference>
<sequence length="75" mass="8907">MNHPQIIKEARWALWLTFLYILGWLAAYFLPAQRGLFGFPLWFEAACIFVPVIFILLISIVIKKYFKEIDLEETE</sequence>
<dbReference type="PANTHER" id="PTHR39174:SF1">
    <property type="entry name" value="INNER MEMBRANE PROTEIN"/>
    <property type="match status" value="1"/>
</dbReference>
<proteinExistence type="predicted"/>
<feature type="transmembrane region" description="Helical" evidence="1">
    <location>
        <begin position="42"/>
        <end position="62"/>
    </location>
</feature>
<evidence type="ECO:0000313" key="3">
    <source>
        <dbReference type="Proteomes" id="UP000078358"/>
    </source>
</evidence>
<dbReference type="PANTHER" id="PTHR39174">
    <property type="entry name" value="INNER MEMBRANE PROTEIN-RELATED"/>
    <property type="match status" value="1"/>
</dbReference>
<reference evidence="2 3" key="1">
    <citation type="submission" date="2014-01" db="EMBL/GenBank/DDBJ databases">
        <authorList>
            <person name="Zuccon D."/>
        </authorList>
    </citation>
    <scope>NUCLEOTIDE SEQUENCE [LARGE SCALE GENOMIC DNA]</scope>
    <source>
        <strain evidence="2 3">Y31</strain>
    </source>
</reference>